<evidence type="ECO:0000256" key="6">
    <source>
        <dbReference type="SAM" id="Phobius"/>
    </source>
</evidence>
<evidence type="ECO:0000256" key="2">
    <source>
        <dbReference type="ARBA" id="ARBA00022692"/>
    </source>
</evidence>
<evidence type="ECO:0000313" key="8">
    <source>
        <dbReference type="EnsemblProtists" id="EOD21274"/>
    </source>
</evidence>
<dbReference type="InterPro" id="IPR013057">
    <property type="entry name" value="AA_transpt_TM"/>
</dbReference>
<feature type="transmembrane region" description="Helical" evidence="6">
    <location>
        <begin position="316"/>
        <end position="338"/>
    </location>
</feature>
<reference evidence="9" key="1">
    <citation type="journal article" date="2013" name="Nature">
        <title>Pan genome of the phytoplankton Emiliania underpins its global distribution.</title>
        <authorList>
            <person name="Read B.A."/>
            <person name="Kegel J."/>
            <person name="Klute M.J."/>
            <person name="Kuo A."/>
            <person name="Lefebvre S.C."/>
            <person name="Maumus F."/>
            <person name="Mayer C."/>
            <person name="Miller J."/>
            <person name="Monier A."/>
            <person name="Salamov A."/>
            <person name="Young J."/>
            <person name="Aguilar M."/>
            <person name="Claverie J.M."/>
            <person name="Frickenhaus S."/>
            <person name="Gonzalez K."/>
            <person name="Herman E.K."/>
            <person name="Lin Y.C."/>
            <person name="Napier J."/>
            <person name="Ogata H."/>
            <person name="Sarno A.F."/>
            <person name="Shmutz J."/>
            <person name="Schroeder D."/>
            <person name="de Vargas C."/>
            <person name="Verret F."/>
            <person name="von Dassow P."/>
            <person name="Valentin K."/>
            <person name="Van de Peer Y."/>
            <person name="Wheeler G."/>
            <person name="Dacks J.B."/>
            <person name="Delwiche C.F."/>
            <person name="Dyhrman S.T."/>
            <person name="Glockner G."/>
            <person name="John U."/>
            <person name="Richards T."/>
            <person name="Worden A.Z."/>
            <person name="Zhang X."/>
            <person name="Grigoriev I.V."/>
            <person name="Allen A.E."/>
            <person name="Bidle K."/>
            <person name="Borodovsky M."/>
            <person name="Bowler C."/>
            <person name="Brownlee C."/>
            <person name="Cock J.M."/>
            <person name="Elias M."/>
            <person name="Gladyshev V.N."/>
            <person name="Groth M."/>
            <person name="Guda C."/>
            <person name="Hadaegh A."/>
            <person name="Iglesias-Rodriguez M.D."/>
            <person name="Jenkins J."/>
            <person name="Jones B.M."/>
            <person name="Lawson T."/>
            <person name="Leese F."/>
            <person name="Lindquist E."/>
            <person name="Lobanov A."/>
            <person name="Lomsadze A."/>
            <person name="Malik S.B."/>
            <person name="Marsh M.E."/>
            <person name="Mackinder L."/>
            <person name="Mock T."/>
            <person name="Mueller-Roeber B."/>
            <person name="Pagarete A."/>
            <person name="Parker M."/>
            <person name="Probert I."/>
            <person name="Quesneville H."/>
            <person name="Raines C."/>
            <person name="Rensing S.A."/>
            <person name="Riano-Pachon D.M."/>
            <person name="Richier S."/>
            <person name="Rokitta S."/>
            <person name="Shiraiwa Y."/>
            <person name="Soanes D.M."/>
            <person name="van der Giezen M."/>
            <person name="Wahlund T.M."/>
            <person name="Williams B."/>
            <person name="Wilson W."/>
            <person name="Wolfe G."/>
            <person name="Wurch L.L."/>
        </authorList>
    </citation>
    <scope>NUCLEOTIDE SEQUENCE</scope>
</reference>
<feature type="transmembrane region" description="Helical" evidence="6">
    <location>
        <begin position="71"/>
        <end position="90"/>
    </location>
</feature>
<evidence type="ECO:0000313" key="9">
    <source>
        <dbReference type="Proteomes" id="UP000013827"/>
    </source>
</evidence>
<dbReference type="STRING" id="2903.R1EK53"/>
<evidence type="ECO:0000259" key="7">
    <source>
        <dbReference type="Pfam" id="PF01490"/>
    </source>
</evidence>
<keyword evidence="2 6" id="KW-0812">Transmembrane</keyword>
<feature type="transmembrane region" description="Helical" evidence="6">
    <location>
        <begin position="124"/>
        <end position="145"/>
    </location>
</feature>
<dbReference type="Pfam" id="PF01490">
    <property type="entry name" value="Aa_trans"/>
    <property type="match status" value="1"/>
</dbReference>
<organism evidence="8 9">
    <name type="scientific">Emiliania huxleyi (strain CCMP1516)</name>
    <dbReference type="NCBI Taxonomy" id="280463"/>
    <lineage>
        <taxon>Eukaryota</taxon>
        <taxon>Haptista</taxon>
        <taxon>Haptophyta</taxon>
        <taxon>Prymnesiophyceae</taxon>
        <taxon>Isochrysidales</taxon>
        <taxon>Noelaerhabdaceae</taxon>
        <taxon>Emiliania</taxon>
    </lineage>
</organism>
<dbReference type="GO" id="GO:0015179">
    <property type="term" value="F:L-amino acid transmembrane transporter activity"/>
    <property type="evidence" value="ECO:0007669"/>
    <property type="project" value="TreeGrafter"/>
</dbReference>
<keyword evidence="4 6" id="KW-0472">Membrane</keyword>
<dbReference type="OMA" id="WFITERS"/>
<evidence type="ECO:0000256" key="4">
    <source>
        <dbReference type="ARBA" id="ARBA00023136"/>
    </source>
</evidence>
<dbReference type="GO" id="GO:0016020">
    <property type="term" value="C:membrane"/>
    <property type="evidence" value="ECO:0007669"/>
    <property type="project" value="UniProtKB-SubCell"/>
</dbReference>
<evidence type="ECO:0000256" key="3">
    <source>
        <dbReference type="ARBA" id="ARBA00022989"/>
    </source>
</evidence>
<dbReference type="Proteomes" id="UP000013827">
    <property type="component" value="Unassembled WGS sequence"/>
</dbReference>
<evidence type="ECO:0000256" key="1">
    <source>
        <dbReference type="ARBA" id="ARBA00004141"/>
    </source>
</evidence>
<proteinExistence type="predicted"/>
<dbReference type="PANTHER" id="PTHR22950">
    <property type="entry name" value="AMINO ACID TRANSPORTER"/>
    <property type="match status" value="1"/>
</dbReference>
<feature type="transmembrane region" description="Helical" evidence="6">
    <location>
        <begin position="183"/>
        <end position="205"/>
    </location>
</feature>
<feature type="transmembrane region" description="Helical" evidence="6">
    <location>
        <begin position="152"/>
        <end position="177"/>
    </location>
</feature>
<protein>
    <recommendedName>
        <fullName evidence="7">Amino acid transporter transmembrane domain-containing protein</fullName>
    </recommendedName>
</protein>
<feature type="transmembrane region" description="Helical" evidence="6">
    <location>
        <begin position="272"/>
        <end position="296"/>
    </location>
</feature>
<keyword evidence="9" id="KW-1185">Reference proteome</keyword>
<keyword evidence="3 6" id="KW-1133">Transmembrane helix</keyword>
<feature type="compositionally biased region" description="Basic and acidic residues" evidence="5">
    <location>
        <begin position="1"/>
        <end position="12"/>
    </location>
</feature>
<reference evidence="8" key="2">
    <citation type="submission" date="2024-10" db="UniProtKB">
        <authorList>
            <consortium name="EnsemblProtists"/>
        </authorList>
    </citation>
    <scope>IDENTIFICATION</scope>
</reference>
<dbReference type="RefSeq" id="XP_005773703.1">
    <property type="nucleotide sequence ID" value="XM_005773646.1"/>
</dbReference>
<dbReference type="EnsemblProtists" id="EOD21274">
    <property type="protein sequence ID" value="EOD21274"/>
    <property type="gene ID" value="EMIHUDRAFT_241388"/>
</dbReference>
<name>A0A0D3JCN9_EMIH1</name>
<dbReference type="AlphaFoldDB" id="A0A0D3JCN9"/>
<accession>A0A0D3JCN9</accession>
<dbReference type="KEGG" id="ehx:EMIHUDRAFT_241388"/>
<feature type="region of interest" description="Disordered" evidence="5">
    <location>
        <begin position="389"/>
        <end position="440"/>
    </location>
</feature>
<sequence>MDVKLLPREARTDSGSPARGEPGLGDGLAAGKAVERSSSAFLVSGTSSLRAVTFNCACTALGTGILAIPHVLTDVGLVGGILLLAFVWFITERSASFIGIAAELSGENLYTEIVNAVFGRAGGYLTGVVLVLYCFGACIGGLVVIKQLFPTVLTFAATALMLAGAVVFLVPLCALPSMEALKFTSVSSVVLQFAIVGSVVLAAVATSEEKGDVDPVPWIGLSPLAWMRSTPVVTFAFQFHQNVPFVLQELRRDPSDSKWATKREKLQTGMRIAGGTCFLLYATIAVGGTHAFGMAVDKNVLVSLSTPRGLELVPEALVAAVQGAMTAIMVFVFPLNAFGLRVGVHELFLGGGDETSRQRWLTTPTSSMGLFETHWYRLPRQSARWALFGRRRSGSSGNGTGSSRRSSRGQPTQESILGPISMTIDINMNDGDSDAMDNRR</sequence>
<feature type="domain" description="Amino acid transporter transmembrane" evidence="7">
    <location>
        <begin position="46"/>
        <end position="342"/>
    </location>
</feature>
<feature type="region of interest" description="Disordered" evidence="5">
    <location>
        <begin position="1"/>
        <end position="24"/>
    </location>
</feature>
<dbReference type="PaxDb" id="2903-EOD21274"/>
<dbReference type="eggNOG" id="KOG1305">
    <property type="taxonomic scope" value="Eukaryota"/>
</dbReference>
<comment type="subcellular location">
    <subcellularLocation>
        <location evidence="1">Membrane</location>
        <topology evidence="1">Multi-pass membrane protein</topology>
    </subcellularLocation>
</comment>
<evidence type="ECO:0000256" key="5">
    <source>
        <dbReference type="SAM" id="MobiDB-lite"/>
    </source>
</evidence>
<feature type="compositionally biased region" description="Acidic residues" evidence="5">
    <location>
        <begin position="431"/>
        <end position="440"/>
    </location>
</feature>
<dbReference type="HOGENOM" id="CLU_623229_0_0_1"/>
<dbReference type="GeneID" id="17266843"/>